<dbReference type="PANTHER" id="PTHR34504:SF4">
    <property type="entry name" value="ANTITOXIN HICB"/>
    <property type="match status" value="1"/>
</dbReference>
<dbReference type="InterPro" id="IPR035069">
    <property type="entry name" value="TTHA1013/TTHA0281-like"/>
</dbReference>
<evidence type="ECO:0000313" key="2">
    <source>
        <dbReference type="EMBL" id="OHA65852.1"/>
    </source>
</evidence>
<name>A0A1G2R0Q5_9BACT</name>
<protein>
    <recommendedName>
        <fullName evidence="1">HicB-like antitoxin of toxin-antitoxin system domain-containing protein</fullName>
    </recommendedName>
</protein>
<dbReference type="InterPro" id="IPR051404">
    <property type="entry name" value="TA_system_antitoxin"/>
</dbReference>
<dbReference type="STRING" id="1802448.A2672_02695"/>
<dbReference type="SUPFAM" id="SSF143100">
    <property type="entry name" value="TTHA1013/TTHA0281-like"/>
    <property type="match status" value="1"/>
</dbReference>
<dbReference type="Proteomes" id="UP000178065">
    <property type="component" value="Unassembled WGS sequence"/>
</dbReference>
<accession>A0A1G2R0Q5</accession>
<sequence>MKKAYSAKVKNTQLPIVVEQDEDGFYVVECPVFRGCYTQGKTLDEALRNIREVIELILEEKENQQTLKSYRPREVGFHTITL</sequence>
<reference evidence="2 3" key="1">
    <citation type="journal article" date="2016" name="Nat. Commun.">
        <title>Thousands of microbial genomes shed light on interconnected biogeochemical processes in an aquifer system.</title>
        <authorList>
            <person name="Anantharaman K."/>
            <person name="Brown C.T."/>
            <person name="Hug L.A."/>
            <person name="Sharon I."/>
            <person name="Castelle C.J."/>
            <person name="Probst A.J."/>
            <person name="Thomas B.C."/>
            <person name="Singh A."/>
            <person name="Wilkins M.J."/>
            <person name="Karaoz U."/>
            <person name="Brodie E.L."/>
            <person name="Williams K.H."/>
            <person name="Hubbard S.S."/>
            <person name="Banfield J.F."/>
        </authorList>
    </citation>
    <scope>NUCLEOTIDE SEQUENCE [LARGE SCALE GENOMIC DNA]</scope>
</reference>
<evidence type="ECO:0000259" key="1">
    <source>
        <dbReference type="Pfam" id="PF15919"/>
    </source>
</evidence>
<organism evidence="2 3">
    <name type="scientific">Candidatus Wildermuthbacteria bacterium RIFCSPHIGHO2_01_FULL_49_22b</name>
    <dbReference type="NCBI Taxonomy" id="1802448"/>
    <lineage>
        <taxon>Bacteria</taxon>
        <taxon>Candidatus Wildermuthiibacteriota</taxon>
    </lineage>
</organism>
<comment type="caution">
    <text evidence="2">The sequence shown here is derived from an EMBL/GenBank/DDBJ whole genome shotgun (WGS) entry which is preliminary data.</text>
</comment>
<dbReference type="AlphaFoldDB" id="A0A1G2R0Q5"/>
<dbReference type="PANTHER" id="PTHR34504">
    <property type="entry name" value="ANTITOXIN HICB"/>
    <property type="match status" value="1"/>
</dbReference>
<dbReference type="Pfam" id="PF15919">
    <property type="entry name" value="HicB_lk_antitox"/>
    <property type="match status" value="1"/>
</dbReference>
<feature type="domain" description="HicB-like antitoxin of toxin-antitoxin system" evidence="1">
    <location>
        <begin position="15"/>
        <end position="66"/>
    </location>
</feature>
<dbReference type="InterPro" id="IPR031807">
    <property type="entry name" value="HicB-like"/>
</dbReference>
<dbReference type="EMBL" id="MHTT01000010">
    <property type="protein sequence ID" value="OHA65852.1"/>
    <property type="molecule type" value="Genomic_DNA"/>
</dbReference>
<evidence type="ECO:0000313" key="3">
    <source>
        <dbReference type="Proteomes" id="UP000178065"/>
    </source>
</evidence>
<dbReference type="Gene3D" id="3.30.160.250">
    <property type="match status" value="1"/>
</dbReference>
<proteinExistence type="predicted"/>
<gene>
    <name evidence="2" type="ORF">A2672_02695</name>
</gene>